<dbReference type="Proteomes" id="UP001347796">
    <property type="component" value="Unassembled WGS sequence"/>
</dbReference>
<evidence type="ECO:0000313" key="1">
    <source>
        <dbReference type="EMBL" id="KAK6174295.1"/>
    </source>
</evidence>
<proteinExistence type="predicted"/>
<accession>A0AAN8JCK4</accession>
<reference evidence="1 2" key="1">
    <citation type="submission" date="2024-01" db="EMBL/GenBank/DDBJ databases">
        <title>The genome of the rayed Mediterranean limpet Patella caerulea (Linnaeus, 1758).</title>
        <authorList>
            <person name="Anh-Thu Weber A."/>
            <person name="Halstead-Nussloch G."/>
        </authorList>
    </citation>
    <scope>NUCLEOTIDE SEQUENCE [LARGE SCALE GENOMIC DNA]</scope>
    <source>
        <strain evidence="1">AATW-2023a</strain>
        <tissue evidence="1">Whole specimen</tissue>
    </source>
</reference>
<organism evidence="1 2">
    <name type="scientific">Patella caerulea</name>
    <name type="common">Rayed Mediterranean limpet</name>
    <dbReference type="NCBI Taxonomy" id="87958"/>
    <lineage>
        <taxon>Eukaryota</taxon>
        <taxon>Metazoa</taxon>
        <taxon>Spiralia</taxon>
        <taxon>Lophotrochozoa</taxon>
        <taxon>Mollusca</taxon>
        <taxon>Gastropoda</taxon>
        <taxon>Patellogastropoda</taxon>
        <taxon>Patelloidea</taxon>
        <taxon>Patellidae</taxon>
        <taxon>Patella</taxon>
    </lineage>
</organism>
<name>A0AAN8JCK4_PATCE</name>
<evidence type="ECO:0000313" key="2">
    <source>
        <dbReference type="Proteomes" id="UP001347796"/>
    </source>
</evidence>
<keyword evidence="2" id="KW-1185">Reference proteome</keyword>
<sequence length="100" mass="10517">MVAADCDVQKCLSSMGSVDMNSQDKESICPVMRKTANCLDNVVNTCESLGNNKGAVEGPLKQAKDALKQHCGDGAAGVIQSQHLLVLVPVAILSAIYSRL</sequence>
<protein>
    <submittedName>
        <fullName evidence="1">Uncharacterized protein</fullName>
    </submittedName>
</protein>
<gene>
    <name evidence="1" type="ORF">SNE40_017604</name>
</gene>
<dbReference type="AlphaFoldDB" id="A0AAN8JCK4"/>
<comment type="caution">
    <text evidence="1">The sequence shown here is derived from an EMBL/GenBank/DDBJ whole genome shotgun (WGS) entry which is preliminary data.</text>
</comment>
<dbReference type="EMBL" id="JAZGQO010000011">
    <property type="protein sequence ID" value="KAK6174295.1"/>
    <property type="molecule type" value="Genomic_DNA"/>
</dbReference>